<comment type="caution">
    <text evidence="2">The sequence shown here is derived from an EMBL/GenBank/DDBJ whole genome shotgun (WGS) entry which is preliminary data.</text>
</comment>
<accession>A0ABT2T2S5</accession>
<evidence type="ECO:0000313" key="3">
    <source>
        <dbReference type="Proteomes" id="UP001652432"/>
    </source>
</evidence>
<reference evidence="2 3" key="1">
    <citation type="journal article" date="2021" name="ISME Commun">
        <title>Automated analysis of genomic sequences facilitates high-throughput and comprehensive description of bacteria.</title>
        <authorList>
            <person name="Hitch T.C.A."/>
        </authorList>
    </citation>
    <scope>NUCLEOTIDE SEQUENCE [LARGE SCALE GENOMIC DNA]</scope>
    <source>
        <strain evidence="2 3">Sanger_18</strain>
    </source>
</reference>
<feature type="transmembrane region" description="Helical" evidence="1">
    <location>
        <begin position="178"/>
        <end position="200"/>
    </location>
</feature>
<dbReference type="Proteomes" id="UP001652432">
    <property type="component" value="Unassembled WGS sequence"/>
</dbReference>
<name>A0ABT2T2S5_9FIRM</name>
<sequence>MSFFDKIFPWRKNQEDPMYEIDDWNEIVYDRDDLQINDKQQREDYIKGCLEQIAEASTELENLKHEYNMVTSYLKDMEEIESLPEEEMLLLQSYARRIEELSDKQSDYARRERKLDEAKYRQMERMEDEVQEGCEKLLKAEEYQELIKRDLKRLDGEKQAYQYRKAELQHILEDSRSMAIICTIAVIICILVLLILQYGFSMNTGIGYVAAAALGAAAITAVFLKYNNASEELSRVENGIGRIIRLQNTVKIRYVNNTHLLDYLYMKYQVSSARELQKDYQDYQQEREERERYYSAEKDLDECQKDLIHELRRFQIQDPMIWIHQTRGLLDKKEMVEIRHSLIIRRQSLRRRMDYNKEVVAGKAQDEIKDLAKKYPRYAREIMDTVDEYEKDFS</sequence>
<keyword evidence="3" id="KW-1185">Reference proteome</keyword>
<gene>
    <name evidence="2" type="ORF">OCV77_08495</name>
</gene>
<keyword evidence="1" id="KW-0472">Membrane</keyword>
<dbReference type="EMBL" id="JAOQKJ010000006">
    <property type="protein sequence ID" value="MCU6744533.1"/>
    <property type="molecule type" value="Genomic_DNA"/>
</dbReference>
<proteinExistence type="predicted"/>
<evidence type="ECO:0000313" key="2">
    <source>
        <dbReference type="EMBL" id="MCU6744533.1"/>
    </source>
</evidence>
<feature type="transmembrane region" description="Helical" evidence="1">
    <location>
        <begin position="206"/>
        <end position="226"/>
    </location>
</feature>
<organism evidence="2 3">
    <name type="scientific">Suilimivivens aceti</name>
    <dbReference type="NCBI Taxonomy" id="2981774"/>
    <lineage>
        <taxon>Bacteria</taxon>
        <taxon>Bacillati</taxon>
        <taxon>Bacillota</taxon>
        <taxon>Clostridia</taxon>
        <taxon>Lachnospirales</taxon>
        <taxon>Lachnospiraceae</taxon>
        <taxon>Suilimivivens</taxon>
    </lineage>
</organism>
<protein>
    <submittedName>
        <fullName evidence="2">Uncharacterized protein</fullName>
    </submittedName>
</protein>
<keyword evidence="1" id="KW-1133">Transmembrane helix</keyword>
<dbReference type="RefSeq" id="WP_118798143.1">
    <property type="nucleotide sequence ID" value="NZ_JAOQKJ010000006.1"/>
</dbReference>
<evidence type="ECO:0000256" key="1">
    <source>
        <dbReference type="SAM" id="Phobius"/>
    </source>
</evidence>
<keyword evidence="1" id="KW-0812">Transmembrane</keyword>